<comment type="caution">
    <text evidence="3">The sequence shown here is derived from an EMBL/GenBank/DDBJ whole genome shotgun (WGS) entry which is preliminary data.</text>
</comment>
<dbReference type="InterPro" id="IPR050593">
    <property type="entry name" value="LovG"/>
</dbReference>
<dbReference type="Gene3D" id="3.40.50.1820">
    <property type="entry name" value="alpha/beta hydrolase"/>
    <property type="match status" value="1"/>
</dbReference>
<dbReference type="RefSeq" id="XP_034012896.1">
    <property type="nucleotide sequence ID" value="XM_034154828.1"/>
</dbReference>
<organism evidence="3 4">
    <name type="scientific">Diutina rugosa</name>
    <name type="common">Yeast</name>
    <name type="synonym">Candida rugosa</name>
    <dbReference type="NCBI Taxonomy" id="5481"/>
    <lineage>
        <taxon>Eukaryota</taxon>
        <taxon>Fungi</taxon>
        <taxon>Dikarya</taxon>
        <taxon>Ascomycota</taxon>
        <taxon>Saccharomycotina</taxon>
        <taxon>Pichiomycetes</taxon>
        <taxon>Debaryomycetaceae</taxon>
        <taxon>Diutina</taxon>
    </lineage>
</organism>
<dbReference type="VEuPathDB" id="FungiDB:DIURU_002201"/>
<dbReference type="EMBL" id="SWFT01000066">
    <property type="protein sequence ID" value="KAA8903690.1"/>
    <property type="molecule type" value="Genomic_DNA"/>
</dbReference>
<proteinExistence type="predicted"/>
<accession>A0A642UQP4</accession>
<dbReference type="OMA" id="EEPRGWW"/>
<dbReference type="SUPFAM" id="SSF53474">
    <property type="entry name" value="alpha/beta-Hydrolases"/>
    <property type="match status" value="1"/>
</dbReference>
<protein>
    <recommendedName>
        <fullName evidence="2">Serine hydrolase domain-containing protein</fullName>
    </recommendedName>
</protein>
<dbReference type="InterPro" id="IPR029058">
    <property type="entry name" value="AB_hydrolase_fold"/>
</dbReference>
<keyword evidence="4" id="KW-1185">Reference proteome</keyword>
<evidence type="ECO:0000313" key="3">
    <source>
        <dbReference type="EMBL" id="KAA8903690.1"/>
    </source>
</evidence>
<dbReference type="GO" id="GO:0005737">
    <property type="term" value="C:cytoplasm"/>
    <property type="evidence" value="ECO:0007669"/>
    <property type="project" value="TreeGrafter"/>
</dbReference>
<name>A0A642UQP4_DIURU</name>
<dbReference type="Proteomes" id="UP000449547">
    <property type="component" value="Unassembled WGS sequence"/>
</dbReference>
<dbReference type="GO" id="GO:0016787">
    <property type="term" value="F:hydrolase activity"/>
    <property type="evidence" value="ECO:0007669"/>
    <property type="project" value="UniProtKB-KW"/>
</dbReference>
<dbReference type="AlphaFoldDB" id="A0A642UQP4"/>
<reference evidence="3 4" key="1">
    <citation type="submission" date="2019-07" db="EMBL/GenBank/DDBJ databases">
        <title>Genome assembly of two rare yeast pathogens: Diutina rugosa and Trichomonascus ciferrii.</title>
        <authorList>
            <person name="Mixao V."/>
            <person name="Saus E."/>
            <person name="Hansen A."/>
            <person name="Lass-Flor C."/>
            <person name="Gabaldon T."/>
        </authorList>
    </citation>
    <scope>NUCLEOTIDE SEQUENCE [LARGE SCALE GENOMIC DNA]</scope>
    <source>
        <strain evidence="3 4">CBS 613</strain>
    </source>
</reference>
<evidence type="ECO:0000256" key="1">
    <source>
        <dbReference type="ARBA" id="ARBA00022801"/>
    </source>
</evidence>
<dbReference type="Pfam" id="PF03959">
    <property type="entry name" value="FSH1"/>
    <property type="match status" value="1"/>
</dbReference>
<dbReference type="GeneID" id="54780852"/>
<dbReference type="OrthoDB" id="2094269at2759"/>
<dbReference type="InterPro" id="IPR005645">
    <property type="entry name" value="FSH-like_dom"/>
</dbReference>
<evidence type="ECO:0000313" key="4">
    <source>
        <dbReference type="Proteomes" id="UP000449547"/>
    </source>
</evidence>
<keyword evidence="1" id="KW-0378">Hydrolase</keyword>
<dbReference type="PANTHER" id="PTHR48070">
    <property type="entry name" value="ESTERASE OVCA2"/>
    <property type="match status" value="1"/>
</dbReference>
<sequence>MTTTQKVLKGKILFLHGYTQSASIFYAKSSALRKKLTKLGYKVVYLQGPLKLTGVDLPQSLGDFNTVVKDDEDNNLRAWWVKKKHTNSDVDMSAAFDTIRNYVDKQELIEDPDMKDTTETEEERKLPIVGLIGFSQGAAMAGLVASTWKETFGKPELKFCVLYSGFKLDTSEKSGNEQYAKYYADKLPGSLKLLTVYGELDTVVEEERSLSLYNYYKSQSDLLKHPGGHFVPNSKVYVEQVCNWIESLDAAKPEEKKEESLDDLLDMMDNLGKA</sequence>
<evidence type="ECO:0000259" key="2">
    <source>
        <dbReference type="Pfam" id="PF03959"/>
    </source>
</evidence>
<dbReference type="GO" id="GO:0005634">
    <property type="term" value="C:nucleus"/>
    <property type="evidence" value="ECO:0007669"/>
    <property type="project" value="TreeGrafter"/>
</dbReference>
<feature type="domain" description="Serine hydrolase" evidence="2">
    <location>
        <begin position="9"/>
        <end position="241"/>
    </location>
</feature>
<gene>
    <name evidence="3" type="ORF">DIURU_002201</name>
</gene>
<dbReference type="PANTHER" id="PTHR48070:SF6">
    <property type="entry name" value="ESTERASE OVCA2"/>
    <property type="match status" value="1"/>
</dbReference>